<comment type="subcellular location">
    <subcellularLocation>
        <location evidence="1">Membrane</location>
        <topology evidence="1">Multi-pass membrane protein</topology>
    </subcellularLocation>
</comment>
<evidence type="ECO:0000313" key="7">
    <source>
        <dbReference type="EMBL" id="KAL0973682.1"/>
    </source>
</evidence>
<keyword evidence="8" id="KW-1185">Reference proteome</keyword>
<reference evidence="7 8" key="1">
    <citation type="submission" date="2024-06" db="EMBL/GenBank/DDBJ databases">
        <authorList>
            <person name="Pan Q."/>
            <person name="Wen M."/>
            <person name="Jouanno E."/>
            <person name="Zahm M."/>
            <person name="Klopp C."/>
            <person name="Cabau C."/>
            <person name="Louis A."/>
            <person name="Berthelot C."/>
            <person name="Parey E."/>
            <person name="Roest Crollius H."/>
            <person name="Montfort J."/>
            <person name="Robinson-Rechavi M."/>
            <person name="Bouchez O."/>
            <person name="Lampietro C."/>
            <person name="Lopez Roques C."/>
            <person name="Donnadieu C."/>
            <person name="Postlethwait J."/>
            <person name="Bobe J."/>
            <person name="Verreycken H."/>
            <person name="Guiguen Y."/>
        </authorList>
    </citation>
    <scope>NUCLEOTIDE SEQUENCE [LARGE SCALE GENOMIC DNA]</scope>
    <source>
        <strain evidence="7">Up_M1</strain>
        <tissue evidence="7">Testis</tissue>
    </source>
</reference>
<evidence type="ECO:0000256" key="2">
    <source>
        <dbReference type="ARBA" id="ARBA00022692"/>
    </source>
</evidence>
<dbReference type="InterPro" id="IPR005821">
    <property type="entry name" value="Ion_trans_dom"/>
</dbReference>
<dbReference type="PANTHER" id="PTHR46923:SF1">
    <property type="entry name" value="CATION CHANNEL SPERM-ASSOCIATED PROTEIN 2"/>
    <property type="match status" value="1"/>
</dbReference>
<dbReference type="PANTHER" id="PTHR46923">
    <property type="entry name" value="CATION CHANNEL SPERM-ASSOCIATED PROTEIN 2"/>
    <property type="match status" value="1"/>
</dbReference>
<accession>A0ABD0X7B4</accession>
<evidence type="ECO:0000256" key="4">
    <source>
        <dbReference type="ARBA" id="ARBA00023136"/>
    </source>
</evidence>
<feature type="transmembrane region" description="Helical" evidence="5">
    <location>
        <begin position="153"/>
        <end position="171"/>
    </location>
</feature>
<keyword evidence="3 5" id="KW-1133">Transmembrane helix</keyword>
<feature type="transmembrane region" description="Helical" evidence="5">
    <location>
        <begin position="258"/>
        <end position="276"/>
    </location>
</feature>
<comment type="caution">
    <text evidence="7">The sequence shown here is derived from an EMBL/GenBank/DDBJ whole genome shotgun (WGS) entry which is preliminary data.</text>
</comment>
<feature type="transmembrane region" description="Helical" evidence="5">
    <location>
        <begin position="121"/>
        <end position="141"/>
    </location>
</feature>
<dbReference type="GO" id="GO:0016020">
    <property type="term" value="C:membrane"/>
    <property type="evidence" value="ECO:0007669"/>
    <property type="project" value="UniProtKB-SubCell"/>
</dbReference>
<gene>
    <name evidence="7" type="ORF">UPYG_G00209510</name>
</gene>
<evidence type="ECO:0000259" key="6">
    <source>
        <dbReference type="Pfam" id="PF00520"/>
    </source>
</evidence>
<keyword evidence="2 5" id="KW-0812">Transmembrane</keyword>
<dbReference type="EMBL" id="JAGEUA010000006">
    <property type="protein sequence ID" value="KAL0973682.1"/>
    <property type="molecule type" value="Genomic_DNA"/>
</dbReference>
<feature type="transmembrane region" description="Helical" evidence="5">
    <location>
        <begin position="333"/>
        <end position="354"/>
    </location>
</feature>
<dbReference type="InterPro" id="IPR027359">
    <property type="entry name" value="Volt_channel_dom_sf"/>
</dbReference>
<organism evidence="7 8">
    <name type="scientific">Umbra pygmaea</name>
    <name type="common">Eastern mudminnow</name>
    <dbReference type="NCBI Taxonomy" id="75934"/>
    <lineage>
        <taxon>Eukaryota</taxon>
        <taxon>Metazoa</taxon>
        <taxon>Chordata</taxon>
        <taxon>Craniata</taxon>
        <taxon>Vertebrata</taxon>
        <taxon>Euteleostomi</taxon>
        <taxon>Actinopterygii</taxon>
        <taxon>Neopterygii</taxon>
        <taxon>Teleostei</taxon>
        <taxon>Protacanthopterygii</taxon>
        <taxon>Esociformes</taxon>
        <taxon>Umbridae</taxon>
        <taxon>Umbra</taxon>
    </lineage>
</organism>
<dbReference type="SUPFAM" id="SSF81324">
    <property type="entry name" value="Voltage-gated potassium channels"/>
    <property type="match status" value="1"/>
</dbReference>
<feature type="domain" description="Ion transport" evidence="6">
    <location>
        <begin position="121"/>
        <end position="362"/>
    </location>
</feature>
<name>A0ABD0X7B4_UMBPY</name>
<dbReference type="InterPro" id="IPR028747">
    <property type="entry name" value="CatSper2"/>
</dbReference>
<evidence type="ECO:0000256" key="5">
    <source>
        <dbReference type="SAM" id="Phobius"/>
    </source>
</evidence>
<dbReference type="Proteomes" id="UP001557470">
    <property type="component" value="Unassembled WGS sequence"/>
</dbReference>
<dbReference type="Gene3D" id="1.10.287.70">
    <property type="match status" value="1"/>
</dbReference>
<protein>
    <recommendedName>
        <fullName evidence="6">Ion transport domain-containing protein</fullName>
    </recommendedName>
</protein>
<sequence length="500" mass="59046">MESKVLGCDNSYNRDSKKEKVLIRAEVVRCKLMETFHFQERLEEGQKQRGYPKYYSSDVLDEKKYTSLMGLDSHHLVRFKITPRRDQMITEEFRRLSRMKTSHAKYPPLNMFAHWMSENEAFKTLVVALIILNTIIMVIQAELFDNRDRNVHYVRLILVVLERCIMGVFLLEFTLKWVDNFWNFWKNTWNTLDFVVTFVSMIPDLLKLFKLVKHDSELLVVIKKFRILRCLKVVSKLRETRIIVLVIKRILENLESPLVMMLLLTYIFAIFGITLFKDFSRSNIDGLEFNMAFKNMYQTIITLFILTTGERWQDLLNDMKKVPELGSKSCSTYILMWLIIAYLVAFSVFTGIVLDTFENYRTDLREEIAQIEMEAKANEFKSQMINRRGSQMHLDTANKKASEEPSSSAVLKKFQRSNVPEIDWELFIQDNLKLIKKQTGEEKVTWPSDSLFRYFELMEELQHNLEERKRLQKVIVQAFLNFHDIEDSSSSSPSIPTSIT</sequence>
<dbReference type="AlphaFoldDB" id="A0ABD0X7B4"/>
<proteinExistence type="predicted"/>
<dbReference type="Pfam" id="PF00520">
    <property type="entry name" value="Ion_trans"/>
    <property type="match status" value="1"/>
</dbReference>
<evidence type="ECO:0000256" key="1">
    <source>
        <dbReference type="ARBA" id="ARBA00004141"/>
    </source>
</evidence>
<evidence type="ECO:0000256" key="3">
    <source>
        <dbReference type="ARBA" id="ARBA00022989"/>
    </source>
</evidence>
<evidence type="ECO:0000313" key="8">
    <source>
        <dbReference type="Proteomes" id="UP001557470"/>
    </source>
</evidence>
<dbReference type="Gene3D" id="1.20.120.350">
    <property type="entry name" value="Voltage-gated potassium channels. Chain C"/>
    <property type="match status" value="1"/>
</dbReference>
<keyword evidence="4 5" id="KW-0472">Membrane</keyword>